<accession>A0A0H3F8L4</accession>
<dbReference type="HOGENOM" id="CLU_012312_8_4_6"/>
<dbReference type="GO" id="GO:0090564">
    <property type="term" value="F:protein-phosphocysteine-glucose phosphotransferase system transporter activity"/>
    <property type="evidence" value="ECO:0007669"/>
    <property type="project" value="TreeGrafter"/>
</dbReference>
<reference evidence="10" key="1">
    <citation type="submission" date="2011-01" db="EMBL/GenBank/DDBJ databases">
        <title>Complete sequence of chromosome of Rahnella sp. Y9602.</title>
        <authorList>
            <consortium name="US DOE Joint Genome Institute"/>
            <person name="Lucas S."/>
            <person name="Copeland A."/>
            <person name="Lapidus A."/>
            <person name="Cheng J.-F."/>
            <person name="Goodwin L."/>
            <person name="Pitluck S."/>
            <person name="Lu M."/>
            <person name="Detter J.C."/>
            <person name="Han C."/>
            <person name="Tapia R."/>
            <person name="Land M."/>
            <person name="Hauser L."/>
            <person name="Kyrpides N."/>
            <person name="Ivanova N."/>
            <person name="Ovchinnikova G."/>
            <person name="Pagani I."/>
            <person name="Sobecky P.A."/>
            <person name="Martinez R.J."/>
            <person name="Woyke T."/>
        </authorList>
    </citation>
    <scope>NUCLEOTIDE SEQUENCE [LARGE SCALE GENOMIC DNA]</scope>
    <source>
        <strain evidence="10">Y9602</strain>
    </source>
</reference>
<name>A0A0H3F8L4_RAHSY</name>
<dbReference type="EC" id="2.7.1.-" evidence="9"/>
<dbReference type="RefSeq" id="WP_013574915.1">
    <property type="nucleotide sequence ID" value="NC_015061.1"/>
</dbReference>
<keyword evidence="2" id="KW-0762">Sugar transport</keyword>
<feature type="domain" description="PTS EIIB type-1" evidence="7">
    <location>
        <begin position="25"/>
        <end position="105"/>
    </location>
</feature>
<evidence type="ECO:0000313" key="11">
    <source>
        <dbReference type="Proteomes" id="UP001598201"/>
    </source>
</evidence>
<dbReference type="EMBL" id="CP002505">
    <property type="protein sequence ID" value="ADW73213.1"/>
    <property type="molecule type" value="Genomic_DNA"/>
</dbReference>
<evidence type="ECO:0000256" key="3">
    <source>
        <dbReference type="ARBA" id="ARBA00022679"/>
    </source>
</evidence>
<dbReference type="EMBL" id="JBHUCJ010000023">
    <property type="protein sequence ID" value="MFD3224183.1"/>
    <property type="molecule type" value="Genomic_DNA"/>
</dbReference>
<evidence type="ECO:0000313" key="9">
    <source>
        <dbReference type="EMBL" id="MFD3224183.1"/>
    </source>
</evidence>
<keyword evidence="5" id="KW-0418">Kinase</keyword>
<evidence type="ECO:0000259" key="7">
    <source>
        <dbReference type="PROSITE" id="PS51098"/>
    </source>
</evidence>
<organism evidence="8 10">
    <name type="scientific">Rahnella sp. (strain Y9602)</name>
    <dbReference type="NCBI Taxonomy" id="2703885"/>
    <lineage>
        <taxon>Bacteria</taxon>
        <taxon>Pseudomonadati</taxon>
        <taxon>Pseudomonadota</taxon>
        <taxon>Gammaproteobacteria</taxon>
        <taxon>Enterobacterales</taxon>
        <taxon>Yersiniaceae</taxon>
        <taxon>Rahnella</taxon>
    </lineage>
</organism>
<sequence>MVNIKDFMHVFSAKNKTPDNEVPPSTDVALLIDALGGRDNIVNVDACITRLRVTVKELKRVNSGAIQQTGAIGVVIIGQEVHAIFGKQSDSLKKLMTEKFGLKSN</sequence>
<evidence type="ECO:0000256" key="6">
    <source>
        <dbReference type="PROSITE-ProRule" id="PRU00421"/>
    </source>
</evidence>
<dbReference type="GO" id="GO:0008982">
    <property type="term" value="F:protein-N(PI)-phosphohistidine-sugar phosphotransferase activity"/>
    <property type="evidence" value="ECO:0007669"/>
    <property type="project" value="InterPro"/>
</dbReference>
<evidence type="ECO:0000313" key="10">
    <source>
        <dbReference type="Proteomes" id="UP000007257"/>
    </source>
</evidence>
<dbReference type="OrthoDB" id="5689537at2"/>
<dbReference type="SUPFAM" id="SSF55604">
    <property type="entry name" value="Glucose permease domain IIB"/>
    <property type="match status" value="1"/>
</dbReference>
<dbReference type="KEGG" id="rah:Rahaq_1591"/>
<reference evidence="8 10" key="2">
    <citation type="journal article" date="2012" name="J. Bacteriol.">
        <title>Complete Genome Sequence of Rahnella sp. Strain Y9602, a Gammaproteobacterium Isolate from Metal- and Radionuclide-Contaminated Soil.</title>
        <authorList>
            <person name="Martinez R.J."/>
            <person name="Bruce D."/>
            <person name="Detter C."/>
            <person name="Goodwin L.A."/>
            <person name="Han J."/>
            <person name="Han C.S."/>
            <person name="Held B."/>
            <person name="Land M.L."/>
            <person name="Mikhailova N."/>
            <person name="Nolan M."/>
            <person name="Pennacchio L."/>
            <person name="Pitluck S."/>
            <person name="Tapia R."/>
            <person name="Woyke T."/>
            <person name="Sobecky P.A."/>
        </authorList>
    </citation>
    <scope>NUCLEOTIDE SEQUENCE [LARGE SCALE GENOMIC DNA]</scope>
    <source>
        <strain evidence="8 10">Y9602</strain>
    </source>
</reference>
<dbReference type="InterPro" id="IPR050429">
    <property type="entry name" value="PTS_Glucose_EIICBA"/>
</dbReference>
<dbReference type="PROSITE" id="PS51098">
    <property type="entry name" value="PTS_EIIB_TYPE_1"/>
    <property type="match status" value="1"/>
</dbReference>
<dbReference type="InterPro" id="IPR018113">
    <property type="entry name" value="PTrfase_EIIB_Cys"/>
</dbReference>
<proteinExistence type="predicted"/>
<keyword evidence="11" id="KW-1185">Reference proteome</keyword>
<dbReference type="GO" id="GO:0005886">
    <property type="term" value="C:plasma membrane"/>
    <property type="evidence" value="ECO:0007669"/>
    <property type="project" value="TreeGrafter"/>
</dbReference>
<dbReference type="GeneID" id="95417723"/>
<dbReference type="AlphaFoldDB" id="A0A0H3F8L4"/>
<dbReference type="PANTHER" id="PTHR30009:SF20">
    <property type="entry name" value="PTS SYSTEM GLUCOSE-SPECIFIC EIICB COMPONENT-RELATED"/>
    <property type="match status" value="1"/>
</dbReference>
<dbReference type="Pfam" id="PF00367">
    <property type="entry name" value="PTS_EIIB"/>
    <property type="match status" value="1"/>
</dbReference>
<dbReference type="PANTHER" id="PTHR30009">
    <property type="entry name" value="CYTOCHROME C-TYPE SYNTHESIS PROTEIN AND PTS TRANSMEMBRANE COMPONENT"/>
    <property type="match status" value="1"/>
</dbReference>
<evidence type="ECO:0000256" key="4">
    <source>
        <dbReference type="ARBA" id="ARBA00022683"/>
    </source>
</evidence>
<keyword evidence="3 8" id="KW-0808">Transferase</keyword>
<evidence type="ECO:0000256" key="5">
    <source>
        <dbReference type="ARBA" id="ARBA00022777"/>
    </source>
</evidence>
<dbReference type="PROSITE" id="PS01035">
    <property type="entry name" value="PTS_EIIB_TYPE_1_CYS"/>
    <property type="match status" value="1"/>
</dbReference>
<evidence type="ECO:0000256" key="2">
    <source>
        <dbReference type="ARBA" id="ARBA00022597"/>
    </source>
</evidence>
<dbReference type="InterPro" id="IPR001996">
    <property type="entry name" value="PTS_IIB_1"/>
</dbReference>
<keyword evidence="4" id="KW-0598">Phosphotransferase system</keyword>
<feature type="active site" description="Phosphocysteine intermediate; for EIIB activity" evidence="6">
    <location>
        <position position="47"/>
    </location>
</feature>
<dbReference type="GO" id="GO:0016301">
    <property type="term" value="F:kinase activity"/>
    <property type="evidence" value="ECO:0007669"/>
    <property type="project" value="UniProtKB-KW"/>
</dbReference>
<evidence type="ECO:0000313" key="8">
    <source>
        <dbReference type="EMBL" id="ADW73213.1"/>
    </source>
</evidence>
<dbReference type="InterPro" id="IPR036878">
    <property type="entry name" value="Glu_permease_IIB"/>
</dbReference>
<dbReference type="eggNOG" id="COG1264">
    <property type="taxonomic scope" value="Bacteria"/>
</dbReference>
<protein>
    <submittedName>
        <fullName evidence="9">Glucose PTS transporter subunit EIIB</fullName>
        <ecNumber evidence="9">2.7.1.-</ecNumber>
    </submittedName>
    <submittedName>
        <fullName evidence="8">Phosphotransferase system EIIB/cysteine, phosphorylation site</fullName>
    </submittedName>
</protein>
<reference evidence="9 11" key="3">
    <citation type="submission" date="2024-09" db="EMBL/GenBank/DDBJ databases">
        <title>Genomes of Rahnella.</title>
        <authorList>
            <person name="Mnguni F.C."/>
            <person name="Shin G.Y."/>
            <person name="Coutinho T."/>
        </authorList>
    </citation>
    <scope>NUCLEOTIDE SEQUENCE [LARGE SCALE GENOMIC DNA]</scope>
    <source>
        <strain evidence="9 11">20WA0057</strain>
    </source>
</reference>
<dbReference type="GO" id="GO:1904659">
    <property type="term" value="P:D-glucose transmembrane transport"/>
    <property type="evidence" value="ECO:0007669"/>
    <property type="project" value="TreeGrafter"/>
</dbReference>
<gene>
    <name evidence="8" type="ordered locus">Rahaq_1591</name>
    <name evidence="9" type="ORF">ACFPK4_11605</name>
</gene>
<dbReference type="GO" id="GO:0009401">
    <property type="term" value="P:phosphoenolpyruvate-dependent sugar phosphotransferase system"/>
    <property type="evidence" value="ECO:0007669"/>
    <property type="project" value="UniProtKB-KW"/>
</dbReference>
<dbReference type="Proteomes" id="UP001598201">
    <property type="component" value="Unassembled WGS sequence"/>
</dbReference>
<dbReference type="Proteomes" id="UP000007257">
    <property type="component" value="Chromosome"/>
</dbReference>
<dbReference type="Gene3D" id="3.30.1360.60">
    <property type="entry name" value="Glucose permease domain IIB"/>
    <property type="match status" value="1"/>
</dbReference>
<dbReference type="NCBIfam" id="TIGR00826">
    <property type="entry name" value="EIIB_glc"/>
    <property type="match status" value="1"/>
</dbReference>
<evidence type="ECO:0000256" key="1">
    <source>
        <dbReference type="ARBA" id="ARBA00022448"/>
    </source>
</evidence>
<keyword evidence="1" id="KW-0813">Transport</keyword>